<evidence type="ECO:0008006" key="4">
    <source>
        <dbReference type="Google" id="ProtNLM"/>
    </source>
</evidence>
<keyword evidence="1" id="KW-0812">Transmembrane</keyword>
<dbReference type="AlphaFoldDB" id="A0A177WQX4"/>
<gene>
    <name evidence="2" type="ORF">BDEG_25352</name>
</gene>
<dbReference type="OrthoDB" id="2178872at2759"/>
<keyword evidence="1" id="KW-1133">Transmembrane helix</keyword>
<reference evidence="2 3" key="1">
    <citation type="submission" date="2006-10" db="EMBL/GenBank/DDBJ databases">
        <title>The Genome Sequence of Batrachochytrium dendrobatidis JEL423.</title>
        <authorList>
            <consortium name="The Broad Institute Genome Sequencing Platform"/>
            <person name="Birren B."/>
            <person name="Lander E."/>
            <person name="Galagan J."/>
            <person name="Cuomo C."/>
            <person name="Devon K."/>
            <person name="Jaffe D."/>
            <person name="Butler J."/>
            <person name="Alvarez P."/>
            <person name="Gnerre S."/>
            <person name="Grabherr M."/>
            <person name="Kleber M."/>
            <person name="Mauceli E."/>
            <person name="Brockman W."/>
            <person name="Young S."/>
            <person name="LaButti K."/>
            <person name="Sykes S."/>
            <person name="DeCaprio D."/>
            <person name="Crawford M."/>
            <person name="Koehrsen M."/>
            <person name="Engels R."/>
            <person name="Montgomery P."/>
            <person name="Pearson M."/>
            <person name="Howarth C."/>
            <person name="Larson L."/>
            <person name="White J."/>
            <person name="O'Leary S."/>
            <person name="Kodira C."/>
            <person name="Zeng Q."/>
            <person name="Yandava C."/>
            <person name="Alvarado L."/>
            <person name="Longcore J."/>
            <person name="James T."/>
        </authorList>
    </citation>
    <scope>NUCLEOTIDE SEQUENCE [LARGE SCALE GENOMIC DNA]</scope>
    <source>
        <strain evidence="2 3">JEL423</strain>
    </source>
</reference>
<evidence type="ECO:0000313" key="2">
    <source>
        <dbReference type="EMBL" id="OAJ41810.1"/>
    </source>
</evidence>
<feature type="transmembrane region" description="Helical" evidence="1">
    <location>
        <begin position="47"/>
        <end position="64"/>
    </location>
</feature>
<feature type="transmembrane region" description="Helical" evidence="1">
    <location>
        <begin position="76"/>
        <end position="97"/>
    </location>
</feature>
<accession>A0A177WQX4</accession>
<evidence type="ECO:0000313" key="3">
    <source>
        <dbReference type="Proteomes" id="UP000077115"/>
    </source>
</evidence>
<reference evidence="2 3" key="2">
    <citation type="submission" date="2016-05" db="EMBL/GenBank/DDBJ databases">
        <title>Lineage-specific infection strategies underlie the spectrum of fungal disease in amphibians.</title>
        <authorList>
            <person name="Cuomo C.A."/>
            <person name="Farrer R.A."/>
            <person name="James T."/>
            <person name="Longcore J."/>
            <person name="Birren B."/>
        </authorList>
    </citation>
    <scope>NUCLEOTIDE SEQUENCE [LARGE SCALE GENOMIC DNA]</scope>
    <source>
        <strain evidence="2 3">JEL423</strain>
    </source>
</reference>
<proteinExistence type="predicted"/>
<keyword evidence="1" id="KW-0472">Membrane</keyword>
<dbReference type="EMBL" id="DS022306">
    <property type="protein sequence ID" value="OAJ41810.1"/>
    <property type="molecule type" value="Genomic_DNA"/>
</dbReference>
<name>A0A177WQX4_BATDL</name>
<organism evidence="2 3">
    <name type="scientific">Batrachochytrium dendrobatidis (strain JEL423)</name>
    <dbReference type="NCBI Taxonomy" id="403673"/>
    <lineage>
        <taxon>Eukaryota</taxon>
        <taxon>Fungi</taxon>
        <taxon>Fungi incertae sedis</taxon>
        <taxon>Chytridiomycota</taxon>
        <taxon>Chytridiomycota incertae sedis</taxon>
        <taxon>Chytridiomycetes</taxon>
        <taxon>Rhizophydiales</taxon>
        <taxon>Rhizophydiales incertae sedis</taxon>
        <taxon>Batrachochytrium</taxon>
    </lineage>
</organism>
<dbReference type="Proteomes" id="UP000077115">
    <property type="component" value="Unassembled WGS sequence"/>
</dbReference>
<feature type="transmembrane region" description="Helical" evidence="1">
    <location>
        <begin position="16"/>
        <end position="35"/>
    </location>
</feature>
<sequence length="331" mass="37180">MSRALQLSTMSINIEYAALVVTILGISAGPVFVFWSISHYRVRPSRYFLGLCLCVLLAWAIQVMRFASPNIDPRSISIFDTISTNLFFIGLLAYSLIQARIMRIFLDYNLRVWALRGQILLIVSFCLCTPGVLLNGIIYDKNTDTGIWVIWFQSSYIFIIIALIFDFVQSYIALSFLSRTIIKMYESTNSDNMLTDAVKRGIHRNRNLLTALILSVVICDLIAICASLLIVPAGAPHDVRVLWHSAGRQIGVSMAPFHCISGTLLLENMRDFKKIAEQYRLNAIERKSRLTLGASTSSKSWSFKTSGISYTVHAPPISMVSYVSENPTIQE</sequence>
<dbReference type="VEuPathDB" id="FungiDB:BDEG_25352"/>
<protein>
    <recommendedName>
        <fullName evidence="4">G-protein coupled receptors family 1 profile domain-containing protein</fullName>
    </recommendedName>
</protein>
<feature type="transmembrane region" description="Helical" evidence="1">
    <location>
        <begin position="150"/>
        <end position="174"/>
    </location>
</feature>
<feature type="transmembrane region" description="Helical" evidence="1">
    <location>
        <begin position="208"/>
        <end position="230"/>
    </location>
</feature>
<evidence type="ECO:0000256" key="1">
    <source>
        <dbReference type="SAM" id="Phobius"/>
    </source>
</evidence>
<feature type="transmembrane region" description="Helical" evidence="1">
    <location>
        <begin position="118"/>
        <end position="138"/>
    </location>
</feature>